<evidence type="ECO:0000259" key="1">
    <source>
        <dbReference type="Pfam" id="PF13524"/>
    </source>
</evidence>
<dbReference type="AlphaFoldDB" id="A0AA41K591"/>
<organism evidence="2 3">
    <name type="scientific">Enterocloster citroniae</name>
    <dbReference type="NCBI Taxonomy" id="358743"/>
    <lineage>
        <taxon>Bacteria</taxon>
        <taxon>Bacillati</taxon>
        <taxon>Bacillota</taxon>
        <taxon>Clostridia</taxon>
        <taxon>Lachnospirales</taxon>
        <taxon>Lachnospiraceae</taxon>
        <taxon>Enterocloster</taxon>
    </lineage>
</organism>
<dbReference type="RefSeq" id="WP_215629996.1">
    <property type="nucleotide sequence ID" value="NZ_JAQDJP010000011.1"/>
</dbReference>
<sequence>MANIVVALYRLAKDPYIPNSLPPYYEGFIKGLVKSGNRVLCYFHEIHSTDLDFAGKEIPEEILTKLKDFDPELFILFNYDFYDCSKEFNVPIIVYDVDSPNRFHNKGAIEAQPDRYLFATIQKSDIGLIKQNFNINDNQIKYIKPFTELHNDPENAVLQNNIGFCGSHWLWNGCESIYNFMKLKPTTKERLMAQAVLKEYKKNPLKDIKDIYHEFGYSPDRYLENYKSLMTGRLSGLKRAEYLTHISDLGLEIRGEYWNHASLNFYPEIALCYNDQPTLTIFENENFYNSCKIGFNTNHLQARSGFSWRVCDIMASNACLVSESTPDLKEIGMKLGMMLYTSKEEAREQCIKLLNNEDLRKELVLASNEFINNNHRFRHILPEIEEISSLNLQSVNEGMVEFVNFTKYMDVKANSKKISLSNRIERKIWSLLERDLKNKNVI</sequence>
<accession>A0AA41K591</accession>
<reference evidence="2" key="1">
    <citation type="journal article" date="2021" name="Gut Microbes">
        <title>A synthetic consortium of 100 gut commensals modulates the composition and function in a colon model of the microbiome of elderly subjects.</title>
        <authorList>
            <person name="Perez M."/>
            <person name="Ntemiri A."/>
            <person name="Tan H."/>
            <person name="Harris H.M.B."/>
            <person name="Roager H.M."/>
            <person name="Ribiere C."/>
            <person name="O'Toole P.W."/>
        </authorList>
    </citation>
    <scope>NUCLEOTIDE SEQUENCE</scope>
    <source>
        <strain evidence="2">MCC335</strain>
    </source>
</reference>
<dbReference type="Proteomes" id="UP000708338">
    <property type="component" value="Unassembled WGS sequence"/>
</dbReference>
<protein>
    <submittedName>
        <fullName evidence="2">Glycosyltransferase</fullName>
    </submittedName>
</protein>
<gene>
    <name evidence="2" type="ORF">GPL26_07645</name>
</gene>
<comment type="caution">
    <text evidence="2">The sequence shown here is derived from an EMBL/GenBank/DDBJ whole genome shotgun (WGS) entry which is preliminary data.</text>
</comment>
<dbReference type="EMBL" id="WQPS01000006">
    <property type="protein sequence ID" value="MBT9809518.1"/>
    <property type="molecule type" value="Genomic_DNA"/>
</dbReference>
<feature type="domain" description="Spore protein YkvP/CgeB glycosyl transferase-like" evidence="1">
    <location>
        <begin position="279"/>
        <end position="385"/>
    </location>
</feature>
<evidence type="ECO:0000313" key="2">
    <source>
        <dbReference type="EMBL" id="MBT9809518.1"/>
    </source>
</evidence>
<evidence type="ECO:0000313" key="3">
    <source>
        <dbReference type="Proteomes" id="UP000708338"/>
    </source>
</evidence>
<proteinExistence type="predicted"/>
<name>A0AA41K591_9FIRM</name>
<dbReference type="InterPro" id="IPR055259">
    <property type="entry name" value="YkvP/CgeB_Glyco_trans-like"/>
</dbReference>
<dbReference type="Pfam" id="PF13524">
    <property type="entry name" value="Glyco_trans_1_2"/>
    <property type="match status" value="1"/>
</dbReference>